<evidence type="ECO:0000256" key="1">
    <source>
        <dbReference type="ARBA" id="ARBA00022490"/>
    </source>
</evidence>
<protein>
    <recommendedName>
        <fullName evidence="2">UPF0291 protein J2S74_000987</fullName>
    </recommendedName>
</protein>
<dbReference type="EMBL" id="JAUSUG010000003">
    <property type="protein sequence ID" value="MDQ0253615.1"/>
    <property type="molecule type" value="Genomic_DNA"/>
</dbReference>
<dbReference type="SUPFAM" id="SSF158221">
    <property type="entry name" value="YnzC-like"/>
    <property type="match status" value="1"/>
</dbReference>
<dbReference type="Proteomes" id="UP001230005">
    <property type="component" value="Unassembled WGS sequence"/>
</dbReference>
<keyword evidence="1 2" id="KW-0963">Cytoplasm</keyword>
<organism evidence="4 5">
    <name type="scientific">Evansella vedderi</name>
    <dbReference type="NCBI Taxonomy" id="38282"/>
    <lineage>
        <taxon>Bacteria</taxon>
        <taxon>Bacillati</taxon>
        <taxon>Bacillota</taxon>
        <taxon>Bacilli</taxon>
        <taxon>Bacillales</taxon>
        <taxon>Bacillaceae</taxon>
        <taxon>Evansella</taxon>
    </lineage>
</organism>
<comment type="caution">
    <text evidence="4">The sequence shown here is derived from an EMBL/GenBank/DDBJ whole genome shotgun (WGS) entry which is preliminary data.</text>
</comment>
<feature type="region of interest" description="Disordered" evidence="3">
    <location>
        <begin position="56"/>
        <end position="78"/>
    </location>
</feature>
<sequence>MLSNEKLQRINELAAKSKKEGLSLKEQKEQKDLREAYLKNVRKSLKNQLKSVKVVDKEGNDVTPAKLKEEKERNPFQH</sequence>
<dbReference type="InterPro" id="IPR009242">
    <property type="entry name" value="DUF896"/>
</dbReference>
<dbReference type="HAMAP" id="MF_01103">
    <property type="entry name" value="UPF0291"/>
    <property type="match status" value="1"/>
</dbReference>
<accession>A0ABT9ZTX4</accession>
<dbReference type="Pfam" id="PF05979">
    <property type="entry name" value="DUF896"/>
    <property type="match status" value="1"/>
</dbReference>
<evidence type="ECO:0000313" key="5">
    <source>
        <dbReference type="Proteomes" id="UP001230005"/>
    </source>
</evidence>
<keyword evidence="5" id="KW-1185">Reference proteome</keyword>
<comment type="subcellular location">
    <subcellularLocation>
        <location evidence="2">Cytoplasm</location>
    </subcellularLocation>
</comment>
<reference evidence="4 5" key="1">
    <citation type="submission" date="2023-07" db="EMBL/GenBank/DDBJ databases">
        <title>Genomic Encyclopedia of Type Strains, Phase IV (KMG-IV): sequencing the most valuable type-strain genomes for metagenomic binning, comparative biology and taxonomic classification.</title>
        <authorList>
            <person name="Goeker M."/>
        </authorList>
    </citation>
    <scope>NUCLEOTIDE SEQUENCE [LARGE SCALE GENOMIC DNA]</scope>
    <source>
        <strain evidence="4 5">DSM 9768</strain>
    </source>
</reference>
<evidence type="ECO:0000256" key="3">
    <source>
        <dbReference type="SAM" id="MobiDB-lite"/>
    </source>
</evidence>
<dbReference type="RefSeq" id="WP_307322506.1">
    <property type="nucleotide sequence ID" value="NZ_JAUSUG010000003.1"/>
</dbReference>
<name>A0ABT9ZTX4_9BACI</name>
<gene>
    <name evidence="4" type="ORF">J2S74_000987</name>
</gene>
<dbReference type="PANTHER" id="PTHR37300:SF1">
    <property type="entry name" value="UPF0291 PROTEIN YNZC"/>
    <property type="match status" value="1"/>
</dbReference>
<comment type="similarity">
    <text evidence="2">Belongs to the UPF0291 family.</text>
</comment>
<evidence type="ECO:0000256" key="2">
    <source>
        <dbReference type="HAMAP-Rule" id="MF_01103"/>
    </source>
</evidence>
<proteinExistence type="inferred from homology"/>
<evidence type="ECO:0000313" key="4">
    <source>
        <dbReference type="EMBL" id="MDQ0253615.1"/>
    </source>
</evidence>
<dbReference type="PANTHER" id="PTHR37300">
    <property type="entry name" value="UPF0291 PROTEIN CBO2609/CLC_2481"/>
    <property type="match status" value="1"/>
</dbReference>
<dbReference type="Gene3D" id="1.10.287.540">
    <property type="entry name" value="Helix hairpin bin"/>
    <property type="match status" value="1"/>
</dbReference>